<keyword evidence="11 13" id="KW-0443">Lipid metabolism</keyword>
<protein>
    <recommendedName>
        <fullName evidence="4 13">Tetraacyldisaccharide 4'-kinase</fullName>
        <ecNumber evidence="3 13">2.7.1.130</ecNumber>
    </recommendedName>
    <alternativeName>
        <fullName evidence="12 13">Lipid A 4'-kinase</fullName>
    </alternativeName>
</protein>
<keyword evidence="8 13" id="KW-0547">Nucleotide-binding</keyword>
<dbReference type="HAMAP" id="MF_00409">
    <property type="entry name" value="LpxK"/>
    <property type="match status" value="1"/>
</dbReference>
<dbReference type="RefSeq" id="WP_213945575.1">
    <property type="nucleotide sequence ID" value="NZ_JAHCMY010000006.1"/>
</dbReference>
<gene>
    <name evidence="13 14" type="primary">lpxK</name>
    <name evidence="14" type="ORF">KI659_11905</name>
</gene>
<evidence type="ECO:0000313" key="15">
    <source>
        <dbReference type="Proteomes" id="UP001319104"/>
    </source>
</evidence>
<evidence type="ECO:0000256" key="2">
    <source>
        <dbReference type="ARBA" id="ARBA00004870"/>
    </source>
</evidence>
<dbReference type="EC" id="2.7.1.130" evidence="3 13"/>
<evidence type="ECO:0000256" key="6">
    <source>
        <dbReference type="ARBA" id="ARBA00022556"/>
    </source>
</evidence>
<evidence type="ECO:0000256" key="12">
    <source>
        <dbReference type="ARBA" id="ARBA00029757"/>
    </source>
</evidence>
<dbReference type="GO" id="GO:0009245">
    <property type="term" value="P:lipid A biosynthetic process"/>
    <property type="evidence" value="ECO:0007669"/>
    <property type="project" value="UniProtKB-UniRule"/>
</dbReference>
<feature type="binding site" evidence="13">
    <location>
        <begin position="47"/>
        <end position="54"/>
    </location>
    <ligand>
        <name>ATP</name>
        <dbReference type="ChEBI" id="CHEBI:30616"/>
    </ligand>
</feature>
<comment type="pathway">
    <text evidence="2 13">Glycolipid biosynthesis; lipid IV(A) biosynthesis; lipid IV(A) from (3R)-3-hydroxytetradecanoyl-[acyl-carrier-protein] and UDP-N-acetyl-alpha-D-glucosamine: step 6/6.</text>
</comment>
<comment type="function">
    <text evidence="1 13">Transfers the gamma-phosphate of ATP to the 4'-position of a tetraacyldisaccharide 1-phosphate intermediate (termed DS-1-P) to form tetraacyldisaccharide 1,4'-bis-phosphate (lipid IVA).</text>
</comment>
<dbReference type="SUPFAM" id="SSF52540">
    <property type="entry name" value="P-loop containing nucleoside triphosphate hydrolases"/>
    <property type="match status" value="1"/>
</dbReference>
<comment type="caution">
    <text evidence="14">The sequence shown here is derived from an EMBL/GenBank/DDBJ whole genome shotgun (WGS) entry which is preliminary data.</text>
</comment>
<accession>A0AAP2CJ84</accession>
<proteinExistence type="inferred from homology"/>
<reference evidence="14 15" key="1">
    <citation type="submission" date="2021-05" db="EMBL/GenBank/DDBJ databases">
        <authorList>
            <person name="Zhang Z.D."/>
            <person name="Osman G."/>
        </authorList>
    </citation>
    <scope>NUCLEOTIDE SEQUENCE [LARGE SCALE GENOMIC DNA]</scope>
    <source>
        <strain evidence="14 15">KCTC 32217</strain>
    </source>
</reference>
<keyword evidence="10 13" id="KW-0067">ATP-binding</keyword>
<sequence length="355" mass="40426">MRPFDPVLYPFALLYDGMTRLRNKLFDIGSKRSVVFEIPTVVVGNLALGGTGKTPMVEFIIERLSSHYEIATLSRGYGRKTTGVIIADQDATAEKIGDEPFQIFTKFGEKVHVAVGEQRVMAIPQVIMEFPGTDLILLDDAFQHRYVKGDFSILLTTFQKPFFDDKVVPLGTLREHRKGASRAQAVVVTKCPNELSEKTKQEYRSKIAKYAVTDTPVFFAGLKYGDPYEIFPTGRKLTKDVILLTGIADNKVLKERLEGQYNLKYTLEFADHHKYTEEDAGKIRKAFQEFGGNEAVILTTEKDMVKLKDRKFAHLLEEIPIFAIPVKVDFDHKDEKLLMDMIQKSIIEKDYKREV</sequence>
<name>A0AAP2CJ84_9BACT</name>
<dbReference type="GO" id="GO:0005886">
    <property type="term" value="C:plasma membrane"/>
    <property type="evidence" value="ECO:0007669"/>
    <property type="project" value="TreeGrafter"/>
</dbReference>
<dbReference type="PANTHER" id="PTHR42724">
    <property type="entry name" value="TETRAACYLDISACCHARIDE 4'-KINASE"/>
    <property type="match status" value="1"/>
</dbReference>
<comment type="similarity">
    <text evidence="13">Belongs to the LpxK family.</text>
</comment>
<evidence type="ECO:0000256" key="4">
    <source>
        <dbReference type="ARBA" id="ARBA00016436"/>
    </source>
</evidence>
<evidence type="ECO:0000256" key="8">
    <source>
        <dbReference type="ARBA" id="ARBA00022741"/>
    </source>
</evidence>
<evidence type="ECO:0000256" key="1">
    <source>
        <dbReference type="ARBA" id="ARBA00002274"/>
    </source>
</evidence>
<keyword evidence="6 13" id="KW-0441">Lipid A biosynthesis</keyword>
<comment type="catalytic activity">
    <reaction evidence="13">
        <text>a lipid A disaccharide + ATP = a lipid IVA + ADP + H(+)</text>
        <dbReference type="Rhea" id="RHEA:67840"/>
        <dbReference type="ChEBI" id="CHEBI:15378"/>
        <dbReference type="ChEBI" id="CHEBI:30616"/>
        <dbReference type="ChEBI" id="CHEBI:176343"/>
        <dbReference type="ChEBI" id="CHEBI:176425"/>
        <dbReference type="ChEBI" id="CHEBI:456216"/>
        <dbReference type="EC" id="2.7.1.130"/>
    </reaction>
</comment>
<evidence type="ECO:0000256" key="5">
    <source>
        <dbReference type="ARBA" id="ARBA00022516"/>
    </source>
</evidence>
<dbReference type="GO" id="GO:0009029">
    <property type="term" value="F:lipid-A 4'-kinase activity"/>
    <property type="evidence" value="ECO:0007669"/>
    <property type="project" value="UniProtKB-UniRule"/>
</dbReference>
<dbReference type="PANTHER" id="PTHR42724:SF1">
    <property type="entry name" value="TETRAACYLDISACCHARIDE 4'-KINASE, MITOCHONDRIAL-RELATED"/>
    <property type="match status" value="1"/>
</dbReference>
<evidence type="ECO:0000256" key="11">
    <source>
        <dbReference type="ARBA" id="ARBA00023098"/>
    </source>
</evidence>
<evidence type="ECO:0000256" key="13">
    <source>
        <dbReference type="HAMAP-Rule" id="MF_00409"/>
    </source>
</evidence>
<evidence type="ECO:0000256" key="10">
    <source>
        <dbReference type="ARBA" id="ARBA00022840"/>
    </source>
</evidence>
<dbReference type="EMBL" id="JAHCMY010000006">
    <property type="protein sequence ID" value="MBS9524714.1"/>
    <property type="molecule type" value="Genomic_DNA"/>
</dbReference>
<dbReference type="NCBIfam" id="TIGR00682">
    <property type="entry name" value="lpxK"/>
    <property type="match status" value="1"/>
</dbReference>
<evidence type="ECO:0000256" key="9">
    <source>
        <dbReference type="ARBA" id="ARBA00022777"/>
    </source>
</evidence>
<keyword evidence="15" id="KW-1185">Reference proteome</keyword>
<evidence type="ECO:0000313" key="14">
    <source>
        <dbReference type="EMBL" id="MBS9524714.1"/>
    </source>
</evidence>
<keyword evidence="9 13" id="KW-0418">Kinase</keyword>
<keyword evidence="5 13" id="KW-0444">Lipid biosynthesis</keyword>
<dbReference type="InterPro" id="IPR003758">
    <property type="entry name" value="LpxK"/>
</dbReference>
<dbReference type="GO" id="GO:0005524">
    <property type="term" value="F:ATP binding"/>
    <property type="evidence" value="ECO:0007669"/>
    <property type="project" value="UniProtKB-UniRule"/>
</dbReference>
<dbReference type="InterPro" id="IPR027417">
    <property type="entry name" value="P-loop_NTPase"/>
</dbReference>
<dbReference type="AlphaFoldDB" id="A0AAP2CJ84"/>
<dbReference type="GO" id="GO:0009244">
    <property type="term" value="P:lipopolysaccharide core region biosynthetic process"/>
    <property type="evidence" value="ECO:0007669"/>
    <property type="project" value="TreeGrafter"/>
</dbReference>
<dbReference type="Pfam" id="PF02606">
    <property type="entry name" value="LpxK"/>
    <property type="match status" value="1"/>
</dbReference>
<keyword evidence="7 13" id="KW-0808">Transferase</keyword>
<evidence type="ECO:0000256" key="7">
    <source>
        <dbReference type="ARBA" id="ARBA00022679"/>
    </source>
</evidence>
<dbReference type="Proteomes" id="UP001319104">
    <property type="component" value="Unassembled WGS sequence"/>
</dbReference>
<evidence type="ECO:0000256" key="3">
    <source>
        <dbReference type="ARBA" id="ARBA00012071"/>
    </source>
</evidence>
<organism evidence="14 15">
    <name type="scientific">Litoribacter ruber</name>
    <dbReference type="NCBI Taxonomy" id="702568"/>
    <lineage>
        <taxon>Bacteria</taxon>
        <taxon>Pseudomonadati</taxon>
        <taxon>Bacteroidota</taxon>
        <taxon>Cytophagia</taxon>
        <taxon>Cytophagales</taxon>
        <taxon>Cyclobacteriaceae</taxon>
        <taxon>Litoribacter</taxon>
    </lineage>
</organism>